<dbReference type="SUPFAM" id="SSF143631">
    <property type="entry name" value="ApbE-like"/>
    <property type="match status" value="1"/>
</dbReference>
<gene>
    <name evidence="13" type="ORF">ACKQTC_00080</name>
</gene>
<keyword evidence="7 11" id="KW-0274">FAD</keyword>
<keyword evidence="6 11" id="KW-0479">Metal-binding</keyword>
<evidence type="ECO:0000256" key="2">
    <source>
        <dbReference type="ARBA" id="ARBA00011955"/>
    </source>
</evidence>
<keyword evidence="12" id="KW-0732">Signal</keyword>
<keyword evidence="12" id="KW-0449">Lipoprotein</keyword>
<evidence type="ECO:0000256" key="8">
    <source>
        <dbReference type="ARBA" id="ARBA00022842"/>
    </source>
</evidence>
<sequence length="375" mass="40508">MKNQAIALLCAGCLALSACAGPAASPETSSPAPTEAEAPQAMPIEYTDSGYTNAPIQADADMYAMDTVMHFRVYTENKTDAEKAINAAMDEIKRLDALLSTNHKDAELAILNSKGEVDLSDDSAYLYDRSREISKLTGGHFNVAIYPLVKAWGFTTQKFQVPDQATIDKLLPLTDMSLVHFDKDKKTIRFDKEGMGVDFGGIAKGYASQRIMQIFADNKVVGGLVNLGGNTQLFGTKPDGADFNVAIQDPKNEEDFVGIVQRSDCAIITSGIYQRYFEENGQRYHHIIDPATGKPADNSLASASVITADGTTADALATALMIMGKEGAIAFWQAHSDLFDMVLVDKDNRVSITPGLVEDFTTPDRPAPEVIPAHA</sequence>
<comment type="caution">
    <text evidence="13">The sequence shown here is derived from an EMBL/GenBank/DDBJ whole genome shotgun (WGS) entry which is preliminary data.</text>
</comment>
<proteinExistence type="inferred from homology"/>
<keyword evidence="5 11" id="KW-0808">Transferase</keyword>
<reference evidence="13 14" key="1">
    <citation type="journal article" date="2016" name="Int. J. Syst. Evol. Microbiol.">
        <title>Peptococcus simiae sp. nov., isolated from rhesus macaque faeces and emended description of the genus Peptococcus.</title>
        <authorList>
            <person name="Shkoporov A.N."/>
            <person name="Efimov B.A."/>
            <person name="Kondova I."/>
            <person name="Ouwerling B."/>
            <person name="Chaplin A.V."/>
            <person name="Shcherbakova V.A."/>
            <person name="Langermans J.A.M."/>
        </authorList>
    </citation>
    <scope>NUCLEOTIDE SEQUENCE [LARGE SCALE GENOMIC DNA]</scope>
    <source>
        <strain evidence="13 14">M108</strain>
    </source>
</reference>
<dbReference type="PANTHER" id="PTHR30040">
    <property type="entry name" value="THIAMINE BIOSYNTHESIS LIPOPROTEIN APBE"/>
    <property type="match status" value="1"/>
</dbReference>
<evidence type="ECO:0000256" key="9">
    <source>
        <dbReference type="ARBA" id="ARBA00031306"/>
    </source>
</evidence>
<keyword evidence="12" id="KW-0472">Membrane</keyword>
<dbReference type="InterPro" id="IPR003374">
    <property type="entry name" value="ApbE-like_sf"/>
</dbReference>
<evidence type="ECO:0000256" key="5">
    <source>
        <dbReference type="ARBA" id="ARBA00022679"/>
    </source>
</evidence>
<dbReference type="Gene3D" id="3.10.520.10">
    <property type="entry name" value="ApbE-like domains"/>
    <property type="match status" value="1"/>
</dbReference>
<dbReference type="PROSITE" id="PS51257">
    <property type="entry name" value="PROKAR_LIPOPROTEIN"/>
    <property type="match status" value="1"/>
</dbReference>
<comment type="similarity">
    <text evidence="11 12">Belongs to the ApbE family.</text>
</comment>
<protein>
    <recommendedName>
        <fullName evidence="3 11">FAD:protein FMN transferase</fullName>
        <ecNumber evidence="2 11">2.7.1.180</ecNumber>
    </recommendedName>
    <alternativeName>
        <fullName evidence="9 11">Flavin transferase</fullName>
    </alternativeName>
</protein>
<dbReference type="InterPro" id="IPR024932">
    <property type="entry name" value="ApbE"/>
</dbReference>
<dbReference type="Proteomes" id="UP001631949">
    <property type="component" value="Unassembled WGS sequence"/>
</dbReference>
<keyword evidence="4 11" id="KW-0285">Flavoprotein</keyword>
<evidence type="ECO:0000256" key="10">
    <source>
        <dbReference type="ARBA" id="ARBA00048540"/>
    </source>
</evidence>
<evidence type="ECO:0000256" key="6">
    <source>
        <dbReference type="ARBA" id="ARBA00022723"/>
    </source>
</evidence>
<evidence type="ECO:0000256" key="4">
    <source>
        <dbReference type="ARBA" id="ARBA00022630"/>
    </source>
</evidence>
<dbReference type="EMBL" id="JBJUVG010000001">
    <property type="protein sequence ID" value="MFM9412783.1"/>
    <property type="molecule type" value="Genomic_DNA"/>
</dbReference>
<name>A0ABW9GVJ7_9FIRM</name>
<keyword evidence="8 11" id="KW-0460">Magnesium</keyword>
<dbReference type="GO" id="GO:0016740">
    <property type="term" value="F:transferase activity"/>
    <property type="evidence" value="ECO:0007669"/>
    <property type="project" value="UniProtKB-KW"/>
</dbReference>
<dbReference type="PIRSF" id="PIRSF006268">
    <property type="entry name" value="ApbE"/>
    <property type="match status" value="1"/>
</dbReference>
<feature type="chain" id="PRO_5044950866" description="FAD:protein FMN transferase" evidence="12">
    <location>
        <begin position="21"/>
        <end position="375"/>
    </location>
</feature>
<comment type="catalytic activity">
    <reaction evidence="10 11 12">
        <text>L-threonyl-[protein] + FAD = FMN-L-threonyl-[protein] + AMP + H(+)</text>
        <dbReference type="Rhea" id="RHEA:36847"/>
        <dbReference type="Rhea" id="RHEA-COMP:11060"/>
        <dbReference type="Rhea" id="RHEA-COMP:11061"/>
        <dbReference type="ChEBI" id="CHEBI:15378"/>
        <dbReference type="ChEBI" id="CHEBI:30013"/>
        <dbReference type="ChEBI" id="CHEBI:57692"/>
        <dbReference type="ChEBI" id="CHEBI:74257"/>
        <dbReference type="ChEBI" id="CHEBI:456215"/>
        <dbReference type="EC" id="2.7.1.180"/>
    </reaction>
</comment>
<accession>A0ABW9GVJ7</accession>
<dbReference type="EC" id="2.7.1.180" evidence="2 11"/>
<keyword evidence="12" id="KW-1003">Cell membrane</keyword>
<comment type="function">
    <text evidence="12">Flavin transferase that catalyzes the transfer of the FMN moiety of FAD and its covalent binding to the hydroxyl group of a threonine residue in a target flavoprotein.</text>
</comment>
<comment type="cofactor">
    <cofactor evidence="1 12">
        <name>Mg(2+)</name>
        <dbReference type="ChEBI" id="CHEBI:18420"/>
    </cofactor>
</comment>
<evidence type="ECO:0000256" key="7">
    <source>
        <dbReference type="ARBA" id="ARBA00022827"/>
    </source>
</evidence>
<evidence type="ECO:0000256" key="11">
    <source>
        <dbReference type="PIRNR" id="PIRNR006268"/>
    </source>
</evidence>
<evidence type="ECO:0000256" key="3">
    <source>
        <dbReference type="ARBA" id="ARBA00016337"/>
    </source>
</evidence>
<evidence type="ECO:0000313" key="14">
    <source>
        <dbReference type="Proteomes" id="UP001631949"/>
    </source>
</evidence>
<evidence type="ECO:0000256" key="1">
    <source>
        <dbReference type="ARBA" id="ARBA00001946"/>
    </source>
</evidence>
<dbReference type="PANTHER" id="PTHR30040:SF2">
    <property type="entry name" value="FAD:PROTEIN FMN TRANSFERASE"/>
    <property type="match status" value="1"/>
</dbReference>
<keyword evidence="14" id="KW-1185">Reference proteome</keyword>
<feature type="signal peptide" evidence="12">
    <location>
        <begin position="1"/>
        <end position="20"/>
    </location>
</feature>
<dbReference type="Pfam" id="PF02424">
    <property type="entry name" value="ApbE"/>
    <property type="match status" value="1"/>
</dbReference>
<dbReference type="RefSeq" id="WP_408976414.1">
    <property type="nucleotide sequence ID" value="NZ_JBJUVG010000001.1"/>
</dbReference>
<keyword evidence="12" id="KW-0997">Cell inner membrane</keyword>
<evidence type="ECO:0000313" key="13">
    <source>
        <dbReference type="EMBL" id="MFM9412783.1"/>
    </source>
</evidence>
<evidence type="ECO:0000256" key="12">
    <source>
        <dbReference type="RuleBase" id="RU363002"/>
    </source>
</evidence>
<organism evidence="13 14">
    <name type="scientific">Peptococcus simiae</name>
    <dbReference type="NCBI Taxonomy" id="1643805"/>
    <lineage>
        <taxon>Bacteria</taxon>
        <taxon>Bacillati</taxon>
        <taxon>Bacillota</taxon>
        <taxon>Clostridia</taxon>
        <taxon>Eubacteriales</taxon>
        <taxon>Peptococcaceae</taxon>
        <taxon>Peptococcus</taxon>
    </lineage>
</organism>
<comment type="subcellular location">
    <subcellularLocation>
        <location evidence="12">Cell inner membrane</location>
        <topology evidence="12">Lipid-anchor</topology>
        <orientation evidence="12">Periplasmic side</orientation>
    </subcellularLocation>
</comment>